<accession>A0ABN0P0I7</accession>
<comment type="caution">
    <text evidence="2">The sequence shown here is derived from an EMBL/GenBank/DDBJ whole genome shotgun (WGS) entry which is preliminary data.</text>
</comment>
<sequence>MTDGFTRTLTPAWIVYVDGRRLDPEHEGLLKAIRVENNLNKISTCTLSFSDDITSKGILTLLSSVSVHIGYKDDIQVVFYGDITARHYSFNDRGEKYEVLCSNVLQRMNHGMQCNAFEHKTPAAIIRETIERYGLQAEVEEFGPEYEFTAQRYCSAYEYIQNLSETYGKEIYAWGNTVYVQDEITIKDDQIVYEKGKTLISCYAENSLICEKGAFFIDTDIRNGDDIKGGSANPEKGKYKHYIVSYCVDNEDAENKAYGYLKNILKKYRRADIKVGGDYRLQPGMRVELKYVDNNTDGEYITEQVRHEIDKRGYVTYAELYKPITPTGKPRDRVNKKTKKEEKQQPEEQKEKAAVAEDLSKSIHNPVWKKNGKQISKALVGDEVTLCADTHNIADGTAATIKIVEKDADGNDDDVTILSAKVQNNKIECAWKVVYTADDDDADSEQEKKEKGYTLPEYAFTIECEGEKSAESGQLDVRGWVKVQLKDKKTGYILANAKYTIYLLDGSEIKGISDNDGIVYLDNIKFGKYFISIGV</sequence>
<evidence type="ECO:0000256" key="1">
    <source>
        <dbReference type="SAM" id="MobiDB-lite"/>
    </source>
</evidence>
<feature type="region of interest" description="Disordered" evidence="1">
    <location>
        <begin position="323"/>
        <end position="357"/>
    </location>
</feature>
<gene>
    <name evidence="2" type="ORF">HMPREF9193_00650</name>
</gene>
<keyword evidence="3" id="KW-1185">Reference proteome</keyword>
<reference evidence="2 3" key="1">
    <citation type="submission" date="2013-08" db="EMBL/GenBank/DDBJ databases">
        <authorList>
            <person name="Weinstock G."/>
            <person name="Sodergren E."/>
            <person name="Wylie T."/>
            <person name="Fulton L."/>
            <person name="Fulton R."/>
            <person name="Fronick C."/>
            <person name="O'Laughlin M."/>
            <person name="Godfrey J."/>
            <person name="Miner T."/>
            <person name="Herter B."/>
            <person name="Appelbaum E."/>
            <person name="Cordes M."/>
            <person name="Lek S."/>
            <person name="Wollam A."/>
            <person name="Pepin K.H."/>
            <person name="Palsikar V.B."/>
            <person name="Mitreva M."/>
            <person name="Wilson R.K."/>
        </authorList>
    </citation>
    <scope>NUCLEOTIDE SEQUENCE [LARGE SCALE GENOMIC DNA]</scope>
    <source>
        <strain evidence="2 3">ATCC 700332</strain>
    </source>
</reference>
<evidence type="ECO:0000313" key="2">
    <source>
        <dbReference type="EMBL" id="ERJ93929.1"/>
    </source>
</evidence>
<dbReference type="EMBL" id="AWVH01000013">
    <property type="protein sequence ID" value="ERJ93929.1"/>
    <property type="molecule type" value="Genomic_DNA"/>
</dbReference>
<dbReference type="Proteomes" id="UP000016649">
    <property type="component" value="Unassembled WGS sequence"/>
</dbReference>
<name>A0ABN0P0I7_TRELE</name>
<evidence type="ECO:0008006" key="4">
    <source>
        <dbReference type="Google" id="ProtNLM"/>
    </source>
</evidence>
<feature type="compositionally biased region" description="Basic and acidic residues" evidence="1">
    <location>
        <begin position="329"/>
        <end position="357"/>
    </location>
</feature>
<evidence type="ECO:0000313" key="3">
    <source>
        <dbReference type="Proteomes" id="UP000016649"/>
    </source>
</evidence>
<proteinExistence type="predicted"/>
<protein>
    <recommendedName>
        <fullName evidence="4">Phage minor structural protein</fullName>
    </recommendedName>
</protein>
<dbReference type="RefSeq" id="WP_021686498.1">
    <property type="nucleotide sequence ID" value="NZ_KI260556.1"/>
</dbReference>
<dbReference type="SUPFAM" id="SSF69279">
    <property type="entry name" value="Phage tail proteins"/>
    <property type="match status" value="1"/>
</dbReference>
<organism evidence="2 3">
    <name type="scientific">Treponema lecithinolyticum ATCC 700332</name>
    <dbReference type="NCBI Taxonomy" id="1321815"/>
    <lineage>
        <taxon>Bacteria</taxon>
        <taxon>Pseudomonadati</taxon>
        <taxon>Spirochaetota</taxon>
        <taxon>Spirochaetia</taxon>
        <taxon>Spirochaetales</taxon>
        <taxon>Treponemataceae</taxon>
        <taxon>Treponema</taxon>
    </lineage>
</organism>